<gene>
    <name evidence="2" type="ORF">Nepgr_018778</name>
</gene>
<evidence type="ECO:0000313" key="2">
    <source>
        <dbReference type="EMBL" id="GMH16937.1"/>
    </source>
</evidence>
<sequence>MTLASVLTTTSSKLLQDRSQPHPANIASDKPAAACHISKAAELSPNCPRQHEPNPTASSNRAKEQTITELSTIVIGAVAQEDRGEERAAPGLDFEEMFADPALAAISHKASEEDGETRAALTGGTLKAVGGWEEIAG</sequence>
<dbReference type="AlphaFoldDB" id="A0AAD3SUR9"/>
<keyword evidence="3" id="KW-1185">Reference proteome</keyword>
<organism evidence="2 3">
    <name type="scientific">Nepenthes gracilis</name>
    <name type="common">Slender pitcher plant</name>
    <dbReference type="NCBI Taxonomy" id="150966"/>
    <lineage>
        <taxon>Eukaryota</taxon>
        <taxon>Viridiplantae</taxon>
        <taxon>Streptophyta</taxon>
        <taxon>Embryophyta</taxon>
        <taxon>Tracheophyta</taxon>
        <taxon>Spermatophyta</taxon>
        <taxon>Magnoliopsida</taxon>
        <taxon>eudicotyledons</taxon>
        <taxon>Gunneridae</taxon>
        <taxon>Pentapetalae</taxon>
        <taxon>Caryophyllales</taxon>
        <taxon>Nepenthaceae</taxon>
        <taxon>Nepenthes</taxon>
    </lineage>
</organism>
<comment type="caution">
    <text evidence="2">The sequence shown here is derived from an EMBL/GenBank/DDBJ whole genome shotgun (WGS) entry which is preliminary data.</text>
</comment>
<dbReference type="Proteomes" id="UP001279734">
    <property type="component" value="Unassembled WGS sequence"/>
</dbReference>
<feature type="compositionally biased region" description="Polar residues" evidence="1">
    <location>
        <begin position="1"/>
        <end position="14"/>
    </location>
</feature>
<accession>A0AAD3SUR9</accession>
<proteinExistence type="predicted"/>
<dbReference type="EMBL" id="BSYO01000017">
    <property type="protein sequence ID" value="GMH16937.1"/>
    <property type="molecule type" value="Genomic_DNA"/>
</dbReference>
<protein>
    <submittedName>
        <fullName evidence="2">Uncharacterized protein</fullName>
    </submittedName>
</protein>
<feature type="region of interest" description="Disordered" evidence="1">
    <location>
        <begin position="1"/>
        <end position="65"/>
    </location>
</feature>
<evidence type="ECO:0000313" key="3">
    <source>
        <dbReference type="Proteomes" id="UP001279734"/>
    </source>
</evidence>
<reference evidence="2" key="1">
    <citation type="submission" date="2023-05" db="EMBL/GenBank/DDBJ databases">
        <title>Nepenthes gracilis genome sequencing.</title>
        <authorList>
            <person name="Fukushima K."/>
        </authorList>
    </citation>
    <scope>NUCLEOTIDE SEQUENCE</scope>
    <source>
        <strain evidence="2">SING2019-196</strain>
    </source>
</reference>
<name>A0AAD3SUR9_NEPGR</name>
<evidence type="ECO:0000256" key="1">
    <source>
        <dbReference type="SAM" id="MobiDB-lite"/>
    </source>
</evidence>